<dbReference type="SUPFAM" id="SSF53448">
    <property type="entry name" value="Nucleotide-diphospho-sugar transferases"/>
    <property type="match status" value="1"/>
</dbReference>
<dbReference type="InterPro" id="IPR006549">
    <property type="entry name" value="HAD-SF_hydro_IIIA"/>
</dbReference>
<dbReference type="PANTHER" id="PTHR42891:SF1">
    <property type="entry name" value="D-GLYCERO-BETA-D-MANNO-HEPTOSE-1,7-BISPHOSPHATE 7-PHOSPHATASE"/>
    <property type="match status" value="1"/>
</dbReference>
<dbReference type="CDD" id="cd07503">
    <property type="entry name" value="HAD_HisB-N"/>
    <property type="match status" value="1"/>
</dbReference>
<dbReference type="InterPro" id="IPR004446">
    <property type="entry name" value="Heptose_bisP_phosphatase"/>
</dbReference>
<dbReference type="InterPro" id="IPR023214">
    <property type="entry name" value="HAD_sf"/>
</dbReference>
<dbReference type="EMBL" id="NWBU01000012">
    <property type="protein sequence ID" value="PTQ09114.1"/>
    <property type="molecule type" value="Genomic_DNA"/>
</dbReference>
<dbReference type="GO" id="GO:0005975">
    <property type="term" value="P:carbohydrate metabolic process"/>
    <property type="evidence" value="ECO:0007669"/>
    <property type="project" value="InterPro"/>
</dbReference>
<evidence type="ECO:0000256" key="5">
    <source>
        <dbReference type="ARBA" id="ARBA00022801"/>
    </source>
</evidence>
<dbReference type="Proteomes" id="UP000244162">
    <property type="component" value="Unassembled WGS sequence"/>
</dbReference>
<dbReference type="GO" id="GO:0005737">
    <property type="term" value="C:cytoplasm"/>
    <property type="evidence" value="ECO:0007669"/>
    <property type="project" value="UniProtKB-SubCell"/>
</dbReference>
<dbReference type="Gene3D" id="3.90.550.10">
    <property type="entry name" value="Spore Coat Polysaccharide Biosynthesis Protein SpsA, Chain A"/>
    <property type="match status" value="1"/>
</dbReference>
<evidence type="ECO:0000313" key="9">
    <source>
        <dbReference type="EMBL" id="PTQ09114.1"/>
    </source>
</evidence>
<dbReference type="InterPro" id="IPR029044">
    <property type="entry name" value="Nucleotide-diphossugar_trans"/>
</dbReference>
<keyword evidence="10" id="KW-1185">Reference proteome</keyword>
<evidence type="ECO:0000256" key="6">
    <source>
        <dbReference type="ARBA" id="ARBA00023277"/>
    </source>
</evidence>
<dbReference type="GO" id="GO:0046872">
    <property type="term" value="F:metal ion binding"/>
    <property type="evidence" value="ECO:0007669"/>
    <property type="project" value="UniProtKB-KW"/>
</dbReference>
<comment type="similarity">
    <text evidence="2">Belongs to the GmhB family.</text>
</comment>
<comment type="caution">
    <text evidence="9">The sequence shown here is derived from an EMBL/GenBank/DDBJ whole genome shotgun (WGS) entry which is preliminary data.</text>
</comment>
<dbReference type="SUPFAM" id="SSF56784">
    <property type="entry name" value="HAD-like"/>
    <property type="match status" value="1"/>
</dbReference>
<evidence type="ECO:0000256" key="7">
    <source>
        <dbReference type="ARBA" id="ARBA00031828"/>
    </source>
</evidence>
<name>A0A2T5FV95_9SPHN</name>
<protein>
    <recommendedName>
        <fullName evidence="7">D,D-heptose 1,7-bisphosphate phosphatase</fullName>
    </recommendedName>
</protein>
<gene>
    <name evidence="9" type="ORF">CLG96_14755</name>
</gene>
<evidence type="ECO:0000256" key="1">
    <source>
        <dbReference type="ARBA" id="ARBA00004496"/>
    </source>
</evidence>
<dbReference type="Pfam" id="PF13242">
    <property type="entry name" value="Hydrolase_like"/>
    <property type="match status" value="1"/>
</dbReference>
<accession>A0A2T5FV95</accession>
<feature type="domain" description="Nucleotidyl transferase" evidence="8">
    <location>
        <begin position="14"/>
        <end position="236"/>
    </location>
</feature>
<comment type="subcellular location">
    <subcellularLocation>
        <location evidence="1">Cytoplasm</location>
    </subcellularLocation>
</comment>
<dbReference type="PANTHER" id="PTHR42891">
    <property type="entry name" value="D-GLYCERO-BETA-D-MANNO-HEPTOSE-1,7-BISPHOSPHATE 7-PHOSPHATASE"/>
    <property type="match status" value="1"/>
</dbReference>
<reference evidence="9 10" key="1">
    <citation type="submission" date="2017-09" db="EMBL/GenBank/DDBJ databases">
        <title>Sphingomonas panjinensis sp.nov., isolated from oil-contaminated soil.</title>
        <authorList>
            <person name="Wang L."/>
            <person name="Chen L."/>
        </authorList>
    </citation>
    <scope>NUCLEOTIDE SEQUENCE [LARGE SCALE GENOMIC DNA]</scope>
    <source>
        <strain evidence="9 10">FW-11</strain>
    </source>
</reference>
<dbReference type="InterPro" id="IPR005835">
    <property type="entry name" value="NTP_transferase_dom"/>
</dbReference>
<dbReference type="NCBIfam" id="TIGR01656">
    <property type="entry name" value="Histidinol-ppas"/>
    <property type="match status" value="1"/>
</dbReference>
<dbReference type="InterPro" id="IPR006543">
    <property type="entry name" value="Histidinol-phos"/>
</dbReference>
<dbReference type="OrthoDB" id="9814110at2"/>
<keyword evidence="4" id="KW-0479">Metal-binding</keyword>
<keyword evidence="6" id="KW-0119">Carbohydrate metabolism</keyword>
<evidence type="ECO:0000256" key="3">
    <source>
        <dbReference type="ARBA" id="ARBA00022490"/>
    </source>
</evidence>
<organism evidence="9 10">
    <name type="scientific">Sphingomonas oleivorans</name>
    <dbReference type="NCBI Taxonomy" id="1735121"/>
    <lineage>
        <taxon>Bacteria</taxon>
        <taxon>Pseudomonadati</taxon>
        <taxon>Pseudomonadota</taxon>
        <taxon>Alphaproteobacteria</taxon>
        <taxon>Sphingomonadales</taxon>
        <taxon>Sphingomonadaceae</taxon>
        <taxon>Sphingomonas</taxon>
    </lineage>
</organism>
<dbReference type="NCBIfam" id="TIGR01662">
    <property type="entry name" value="HAD-SF-IIIA"/>
    <property type="match status" value="1"/>
</dbReference>
<dbReference type="Pfam" id="PF00483">
    <property type="entry name" value="NTP_transferase"/>
    <property type="match status" value="1"/>
</dbReference>
<proteinExistence type="inferred from homology"/>
<evidence type="ECO:0000256" key="4">
    <source>
        <dbReference type="ARBA" id="ARBA00022723"/>
    </source>
</evidence>
<sequence length="418" mass="45155">MAGPVTPSAVAQCVILLGGLGTRLGELTRETPKPLLPVAGKPFIDVLVGEAVRRGFRDILLLAGFRSEVVTDYVQGLNSRLPEGCRVTVSVEPEPLGTGGALTFAQEQLADRFLLLNGDTWFDFNWLDLIDVADDGSAVAAREVPLADRYESLLLAGDNRVEAIVPRGAGGTPALINGGVYLLRRSDIDGFSDRFSIEEDLLPALVARGELRARAYRGFFLDIGIPETYAAAQADIPAQQRRPALFLDRDGVLNHDDGYVGSIDRLRWIDGAAQAVRLANDLGFYVFVVTNQAGVARGFYDEDAVAALHGRMAASLRASGAAIDDWRYCPYHPEAKLDAYRTVHPWRKPQPGMLLDLMECWPVDLSLSILIGDQPTDLAAAEAAGVASLHFTGGNLHDFAAPHLTTLANRRIEGNLAS</sequence>
<evidence type="ECO:0000259" key="8">
    <source>
        <dbReference type="Pfam" id="PF00483"/>
    </source>
</evidence>
<keyword evidence="3" id="KW-0963">Cytoplasm</keyword>
<dbReference type="GO" id="GO:0016791">
    <property type="term" value="F:phosphatase activity"/>
    <property type="evidence" value="ECO:0007669"/>
    <property type="project" value="InterPro"/>
</dbReference>
<evidence type="ECO:0000313" key="10">
    <source>
        <dbReference type="Proteomes" id="UP000244162"/>
    </source>
</evidence>
<evidence type="ECO:0000256" key="2">
    <source>
        <dbReference type="ARBA" id="ARBA00005628"/>
    </source>
</evidence>
<dbReference type="AlphaFoldDB" id="A0A2T5FV95"/>
<dbReference type="InterPro" id="IPR036412">
    <property type="entry name" value="HAD-like_sf"/>
</dbReference>
<keyword evidence="5" id="KW-0378">Hydrolase</keyword>
<dbReference type="Gene3D" id="3.40.50.1000">
    <property type="entry name" value="HAD superfamily/HAD-like"/>
    <property type="match status" value="1"/>
</dbReference>